<comment type="similarity">
    <text evidence="9">Belongs to the ABC transporter superfamily. Drug exporter-1 (DrugE1) (TC 3.A.1.105) family.</text>
</comment>
<dbReference type="NCBIfam" id="TIGR01188">
    <property type="entry name" value="drrA"/>
    <property type="match status" value="1"/>
</dbReference>
<organism evidence="11 12">
    <name type="scientific">Micromonospora mirobrigensis</name>
    <dbReference type="NCBI Taxonomy" id="262898"/>
    <lineage>
        <taxon>Bacteria</taxon>
        <taxon>Bacillati</taxon>
        <taxon>Actinomycetota</taxon>
        <taxon>Actinomycetes</taxon>
        <taxon>Micromonosporales</taxon>
        <taxon>Micromonosporaceae</taxon>
        <taxon>Micromonospora</taxon>
    </lineage>
</organism>
<dbReference type="Proteomes" id="UP000199504">
    <property type="component" value="Unassembled WGS sequence"/>
</dbReference>
<name>A0A1C4YG07_9ACTN</name>
<dbReference type="InterPro" id="IPR005894">
    <property type="entry name" value="DrrA"/>
</dbReference>
<keyword evidence="2" id="KW-0813">Transport</keyword>
<dbReference type="PANTHER" id="PTHR42711">
    <property type="entry name" value="ABC TRANSPORTER ATP-BINDING PROTEIN"/>
    <property type="match status" value="1"/>
</dbReference>
<dbReference type="AlphaFoldDB" id="A0A1C4YG07"/>
<dbReference type="Pfam" id="PF00005">
    <property type="entry name" value="ABC_tran"/>
    <property type="match status" value="1"/>
</dbReference>
<keyword evidence="4" id="KW-0547">Nucleotide-binding</keyword>
<dbReference type="SUPFAM" id="SSF52540">
    <property type="entry name" value="P-loop containing nucleoside triphosphate hydrolases"/>
    <property type="match status" value="1"/>
</dbReference>
<evidence type="ECO:0000256" key="2">
    <source>
        <dbReference type="ARBA" id="ARBA00022448"/>
    </source>
</evidence>
<keyword evidence="7" id="KW-0472">Membrane</keyword>
<keyword evidence="5 11" id="KW-0067">ATP-binding</keyword>
<protein>
    <submittedName>
        <fullName evidence="11">ABC-2 type transport system ATP-binding protein</fullName>
    </submittedName>
</protein>
<dbReference type="GO" id="GO:0043215">
    <property type="term" value="P:daunorubicin transport"/>
    <property type="evidence" value="ECO:0007669"/>
    <property type="project" value="InterPro"/>
</dbReference>
<dbReference type="Gene3D" id="3.40.50.300">
    <property type="entry name" value="P-loop containing nucleotide triphosphate hydrolases"/>
    <property type="match status" value="1"/>
</dbReference>
<evidence type="ECO:0000256" key="8">
    <source>
        <dbReference type="ARBA" id="ARBA00023251"/>
    </source>
</evidence>
<evidence type="ECO:0000313" key="12">
    <source>
        <dbReference type="Proteomes" id="UP000199504"/>
    </source>
</evidence>
<evidence type="ECO:0000256" key="7">
    <source>
        <dbReference type="ARBA" id="ARBA00023136"/>
    </source>
</evidence>
<comment type="subcellular location">
    <subcellularLocation>
        <location evidence="1">Cell membrane</location>
        <topology evidence="1">Peripheral membrane protein</topology>
    </subcellularLocation>
</comment>
<evidence type="ECO:0000256" key="1">
    <source>
        <dbReference type="ARBA" id="ARBA00004202"/>
    </source>
</evidence>
<keyword evidence="3" id="KW-1003">Cell membrane</keyword>
<evidence type="ECO:0000256" key="3">
    <source>
        <dbReference type="ARBA" id="ARBA00022475"/>
    </source>
</evidence>
<evidence type="ECO:0000313" key="11">
    <source>
        <dbReference type="EMBL" id="SCF19659.1"/>
    </source>
</evidence>
<dbReference type="GO" id="GO:1900753">
    <property type="term" value="P:doxorubicin transport"/>
    <property type="evidence" value="ECO:0007669"/>
    <property type="project" value="InterPro"/>
</dbReference>
<dbReference type="InterPro" id="IPR003593">
    <property type="entry name" value="AAA+_ATPase"/>
</dbReference>
<evidence type="ECO:0000256" key="6">
    <source>
        <dbReference type="ARBA" id="ARBA00022967"/>
    </source>
</evidence>
<evidence type="ECO:0000259" key="10">
    <source>
        <dbReference type="PROSITE" id="PS50893"/>
    </source>
</evidence>
<evidence type="ECO:0000256" key="4">
    <source>
        <dbReference type="ARBA" id="ARBA00022741"/>
    </source>
</evidence>
<keyword evidence="6" id="KW-1278">Translocase</keyword>
<dbReference type="GO" id="GO:0016887">
    <property type="term" value="F:ATP hydrolysis activity"/>
    <property type="evidence" value="ECO:0007669"/>
    <property type="project" value="InterPro"/>
</dbReference>
<evidence type="ECO:0000256" key="9">
    <source>
        <dbReference type="ARBA" id="ARBA00049985"/>
    </source>
</evidence>
<keyword evidence="12" id="KW-1185">Reference proteome</keyword>
<dbReference type="PROSITE" id="PS50893">
    <property type="entry name" value="ABC_TRANSPORTER_2"/>
    <property type="match status" value="1"/>
</dbReference>
<proteinExistence type="inferred from homology"/>
<keyword evidence="8" id="KW-0046">Antibiotic resistance</keyword>
<accession>A0A1C4YG07</accession>
<dbReference type="RefSeq" id="WP_091609222.1">
    <property type="nucleotide sequence ID" value="NZ_FMCX01000004.1"/>
</dbReference>
<dbReference type="GO" id="GO:0005524">
    <property type="term" value="F:ATP binding"/>
    <property type="evidence" value="ECO:0007669"/>
    <property type="project" value="UniProtKB-KW"/>
</dbReference>
<dbReference type="InterPro" id="IPR003439">
    <property type="entry name" value="ABC_transporter-like_ATP-bd"/>
</dbReference>
<dbReference type="GO" id="GO:0005886">
    <property type="term" value="C:plasma membrane"/>
    <property type="evidence" value="ECO:0007669"/>
    <property type="project" value="UniProtKB-SubCell"/>
</dbReference>
<dbReference type="GO" id="GO:0046677">
    <property type="term" value="P:response to antibiotic"/>
    <property type="evidence" value="ECO:0007669"/>
    <property type="project" value="UniProtKB-KW"/>
</dbReference>
<dbReference type="InterPro" id="IPR027417">
    <property type="entry name" value="P-loop_NTPase"/>
</dbReference>
<dbReference type="PANTHER" id="PTHR42711:SF19">
    <property type="entry name" value="DOXORUBICIN RESISTANCE ATP-BINDING PROTEIN DRRA"/>
    <property type="match status" value="1"/>
</dbReference>
<dbReference type="STRING" id="262898.GA0070564_10446"/>
<feature type="domain" description="ABC transporter" evidence="10">
    <location>
        <begin position="6"/>
        <end position="236"/>
    </location>
</feature>
<reference evidence="12" key="1">
    <citation type="submission" date="2016-06" db="EMBL/GenBank/DDBJ databases">
        <authorList>
            <person name="Varghese N."/>
            <person name="Submissions Spin"/>
        </authorList>
    </citation>
    <scope>NUCLEOTIDE SEQUENCE [LARGE SCALE GENOMIC DNA]</scope>
    <source>
        <strain evidence="12">DSM 44830</strain>
    </source>
</reference>
<dbReference type="SMART" id="SM00382">
    <property type="entry name" value="AAA"/>
    <property type="match status" value="1"/>
</dbReference>
<evidence type="ECO:0000256" key="5">
    <source>
        <dbReference type="ARBA" id="ARBA00022840"/>
    </source>
</evidence>
<gene>
    <name evidence="11" type="ORF">GA0070564_10446</name>
</gene>
<dbReference type="EMBL" id="FMCX01000004">
    <property type="protein sequence ID" value="SCF19659.1"/>
    <property type="molecule type" value="Genomic_DNA"/>
</dbReference>
<dbReference type="FunFam" id="3.40.50.300:FF:000589">
    <property type="entry name" value="ABC transporter, ATP-binding subunit"/>
    <property type="match status" value="1"/>
</dbReference>
<dbReference type="InterPro" id="IPR050763">
    <property type="entry name" value="ABC_transporter_ATP-binding"/>
</dbReference>
<sequence>MPAPIITTRDLRKRYADTHALAGLDLTVPAGVVCAVLGPNGAGKSTLVRVLATLTRPDAGDARVAGHDVRAEPRQVRARIGLLGQHTAVDEVLGGRENLLLFGRLHHLSPTRARARADELLARFDLTDVADRPAGTYSGGTRRRLDLAAALVADPPVLFLDEPTTGLDPRARTGVHDAVRALADAGTTVLLTTQYLEEADRLADTVVVVDHGRVVAEGTPERLRGTLGADRVEVLLDHAGDLAAATDAIGAATGATPRVDPDALRVGVPAADRVGTLGAVLAALTAAGVTAVDVTLRRPTLDEVFLHLTADRAAVAR</sequence>
<dbReference type="OrthoDB" id="9804819at2"/>